<keyword evidence="4" id="KW-1185">Reference proteome</keyword>
<dbReference type="SUPFAM" id="SSF81296">
    <property type="entry name" value="E set domains"/>
    <property type="match status" value="1"/>
</dbReference>
<dbReference type="PANTHER" id="PTHR19372:SF7">
    <property type="entry name" value="SULFITE OXIDASE, MITOCHONDRIAL"/>
    <property type="match status" value="1"/>
</dbReference>
<keyword evidence="1" id="KW-0472">Membrane</keyword>
<dbReference type="Gene3D" id="3.90.420.10">
    <property type="entry name" value="Oxidoreductase, molybdopterin-binding domain"/>
    <property type="match status" value="1"/>
</dbReference>
<feature type="transmembrane region" description="Helical" evidence="1">
    <location>
        <begin position="164"/>
        <end position="186"/>
    </location>
</feature>
<dbReference type="RefSeq" id="WP_343917322.1">
    <property type="nucleotide sequence ID" value="NZ_BAAAJT010000002.1"/>
</dbReference>
<dbReference type="EMBL" id="JBHUGD010000003">
    <property type="protein sequence ID" value="MFD1946816.1"/>
    <property type="molecule type" value="Genomic_DNA"/>
</dbReference>
<feature type="transmembrane region" description="Helical" evidence="1">
    <location>
        <begin position="122"/>
        <end position="143"/>
    </location>
</feature>
<comment type="caution">
    <text evidence="3">The sequence shown here is derived from an EMBL/GenBank/DDBJ whole genome shotgun (WGS) entry which is preliminary data.</text>
</comment>
<evidence type="ECO:0000313" key="4">
    <source>
        <dbReference type="Proteomes" id="UP001597351"/>
    </source>
</evidence>
<protein>
    <submittedName>
        <fullName evidence="3">Molybdopterin-dependent oxidoreductase</fullName>
    </submittedName>
</protein>
<feature type="transmembrane region" description="Helical" evidence="1">
    <location>
        <begin position="7"/>
        <end position="29"/>
    </location>
</feature>
<evidence type="ECO:0000259" key="2">
    <source>
        <dbReference type="Pfam" id="PF00174"/>
    </source>
</evidence>
<organism evidence="3 4">
    <name type="scientific">Nocardioides aestuarii</name>
    <dbReference type="NCBI Taxonomy" id="252231"/>
    <lineage>
        <taxon>Bacteria</taxon>
        <taxon>Bacillati</taxon>
        <taxon>Actinomycetota</taxon>
        <taxon>Actinomycetes</taxon>
        <taxon>Propionibacteriales</taxon>
        <taxon>Nocardioidaceae</taxon>
        <taxon>Nocardioides</taxon>
    </lineage>
</organism>
<dbReference type="Pfam" id="PF00174">
    <property type="entry name" value="Oxidored_molyb"/>
    <property type="match status" value="1"/>
</dbReference>
<gene>
    <name evidence="3" type="ORF">ACFSDE_08430</name>
</gene>
<evidence type="ECO:0000256" key="1">
    <source>
        <dbReference type="SAM" id="Phobius"/>
    </source>
</evidence>
<keyword evidence="1" id="KW-1133">Transmembrane helix</keyword>
<keyword evidence="1" id="KW-0812">Transmembrane</keyword>
<dbReference type="InterPro" id="IPR000572">
    <property type="entry name" value="OxRdtase_Mopterin-bd_dom"/>
</dbReference>
<dbReference type="Proteomes" id="UP001597351">
    <property type="component" value="Unassembled WGS sequence"/>
</dbReference>
<accession>A0ABW4TME9</accession>
<evidence type="ECO:0000313" key="3">
    <source>
        <dbReference type="EMBL" id="MFD1946816.1"/>
    </source>
</evidence>
<reference evidence="4" key="1">
    <citation type="journal article" date="2019" name="Int. J. Syst. Evol. Microbiol.">
        <title>The Global Catalogue of Microorganisms (GCM) 10K type strain sequencing project: providing services to taxonomists for standard genome sequencing and annotation.</title>
        <authorList>
            <consortium name="The Broad Institute Genomics Platform"/>
            <consortium name="The Broad Institute Genome Sequencing Center for Infectious Disease"/>
            <person name="Wu L."/>
            <person name="Ma J."/>
        </authorList>
    </citation>
    <scope>NUCLEOTIDE SEQUENCE [LARGE SCALE GENOMIC DNA]</scope>
    <source>
        <strain evidence="4">CGMCC 1.12477</strain>
    </source>
</reference>
<dbReference type="SUPFAM" id="SSF56524">
    <property type="entry name" value="Oxidoreductase molybdopterin-binding domain"/>
    <property type="match status" value="1"/>
</dbReference>
<dbReference type="PANTHER" id="PTHR19372">
    <property type="entry name" value="SULFITE REDUCTASE"/>
    <property type="match status" value="1"/>
</dbReference>
<dbReference type="InterPro" id="IPR014756">
    <property type="entry name" value="Ig_E-set"/>
</dbReference>
<dbReference type="Gene3D" id="2.60.40.650">
    <property type="match status" value="1"/>
</dbReference>
<feature type="transmembrane region" description="Helical" evidence="1">
    <location>
        <begin position="92"/>
        <end position="110"/>
    </location>
</feature>
<feature type="transmembrane region" description="Helical" evidence="1">
    <location>
        <begin position="66"/>
        <end position="85"/>
    </location>
</feature>
<sequence length="510" mass="53549">MRQRLQYAFFGILSALVGIAAGHLVAAFLNPASSPVLAIGSTVIDLTPTPVKEWAVAQFGTADKPILVGSVSAGALLLAAVGGVLARRRFALGALVIVALVALTGLAAVLRPTAGPLDAVPALATALAGVVALWWLTTAAAASTQTSSAEYAEAEPEGTASRRGVLIAAGALAAAAAVMGGVGRWVTSLRTDPSEVALPATTDPAGSFPQGLEGKVDGISPFQTPNADFYRIDTRLSLPTVDIDSWTLTVDGDVDQQVTLTFDELTQMDNIERDITLTCVSNDVGGPYVGGARWLGVKLTDVLDRAGVGSDSDQILCTDVDGMTISVPLKVATDGRDAMLAFGMNGEALPVEHGFPVRMVVPGLYGFVSACKWITRMTLTTYDAQQAYWTERDWAIDAPIKISSRIDTPKSFAEIEAGDTFIGGVAWSQGEGVDKVEVKIDGGDWQEAKLGPSAGVDYWRQWYHPWKAESGQHTLTVRATNGQGEVQSPAKAMPFPNGSSGYQSIITRVS</sequence>
<name>A0ABW4TME9_9ACTN</name>
<feature type="domain" description="Oxidoreductase molybdopterin-binding" evidence="2">
    <location>
        <begin position="237"/>
        <end position="388"/>
    </location>
</feature>
<proteinExistence type="predicted"/>
<dbReference type="InterPro" id="IPR036374">
    <property type="entry name" value="OxRdtase_Mopterin-bd_sf"/>
</dbReference>